<gene>
    <name evidence="1" type="ORF">HPB49_020401</name>
</gene>
<proteinExistence type="predicted"/>
<keyword evidence="2" id="KW-1185">Reference proteome</keyword>
<accession>A0ACB8DQJ3</accession>
<evidence type="ECO:0000313" key="1">
    <source>
        <dbReference type="EMBL" id="KAH7974849.1"/>
    </source>
</evidence>
<evidence type="ECO:0000313" key="2">
    <source>
        <dbReference type="Proteomes" id="UP000821865"/>
    </source>
</evidence>
<dbReference type="Proteomes" id="UP000821865">
    <property type="component" value="Chromosome 10"/>
</dbReference>
<reference evidence="1" key="1">
    <citation type="submission" date="2020-05" db="EMBL/GenBank/DDBJ databases">
        <title>Large-scale comparative analyses of tick genomes elucidate their genetic diversity and vector capacities.</title>
        <authorList>
            <person name="Jia N."/>
            <person name="Wang J."/>
            <person name="Shi W."/>
            <person name="Du L."/>
            <person name="Sun Y."/>
            <person name="Zhan W."/>
            <person name="Jiang J."/>
            <person name="Wang Q."/>
            <person name="Zhang B."/>
            <person name="Ji P."/>
            <person name="Sakyi L.B."/>
            <person name="Cui X."/>
            <person name="Yuan T."/>
            <person name="Jiang B."/>
            <person name="Yang W."/>
            <person name="Lam T.T.-Y."/>
            <person name="Chang Q."/>
            <person name="Ding S."/>
            <person name="Wang X."/>
            <person name="Zhu J."/>
            <person name="Ruan X."/>
            <person name="Zhao L."/>
            <person name="Wei J."/>
            <person name="Que T."/>
            <person name="Du C."/>
            <person name="Cheng J."/>
            <person name="Dai P."/>
            <person name="Han X."/>
            <person name="Huang E."/>
            <person name="Gao Y."/>
            <person name="Liu J."/>
            <person name="Shao H."/>
            <person name="Ye R."/>
            <person name="Li L."/>
            <person name="Wei W."/>
            <person name="Wang X."/>
            <person name="Wang C."/>
            <person name="Yang T."/>
            <person name="Huo Q."/>
            <person name="Li W."/>
            <person name="Guo W."/>
            <person name="Chen H."/>
            <person name="Zhou L."/>
            <person name="Ni X."/>
            <person name="Tian J."/>
            <person name="Zhou Y."/>
            <person name="Sheng Y."/>
            <person name="Liu T."/>
            <person name="Pan Y."/>
            <person name="Xia L."/>
            <person name="Li J."/>
            <person name="Zhao F."/>
            <person name="Cao W."/>
        </authorList>
    </citation>
    <scope>NUCLEOTIDE SEQUENCE</scope>
    <source>
        <strain evidence="1">Dsil-2018</strain>
    </source>
</reference>
<comment type="caution">
    <text evidence="1">The sequence shown here is derived from an EMBL/GenBank/DDBJ whole genome shotgun (WGS) entry which is preliminary data.</text>
</comment>
<sequence length="390" mass="42915">MEAPATYTVTGFGDVLEWRRIRFVQPMRADLICSVCDVVAADTVHLPCGHVLCSKPCGALRAPSPADPENPEFICPLDGRTFSSADPALRQVSRDSNSEDIAVACDNGGCVFSGTIGELSGHVSRCEFVEVACVKCNATVAWRDAASHCSNFALDREMSLYTSQLLAELAALREGAGLVTQAVAAMPEDGSVDSVADAEAIKNLQSRTEDVKDKLEVVVQSTTNFHEQVLLKTRMGTILPSSRLASGRAPPPGPFRPASCRRASNLTYMLKYKKSTSTPLQGNHAELAGYGFAIEGRWSQFNQGDIEFFFNLVPATWAVFENWPFTKQINFTIPHLSDWTRDHVFPTAVVTDEDRRICPKFVSVKLGQLDWSTIDTFMHQEHLYVVVEFL</sequence>
<protein>
    <submittedName>
        <fullName evidence="1">Uncharacterized protein</fullName>
    </submittedName>
</protein>
<organism evidence="1 2">
    <name type="scientific">Dermacentor silvarum</name>
    <name type="common">Tick</name>
    <dbReference type="NCBI Taxonomy" id="543639"/>
    <lineage>
        <taxon>Eukaryota</taxon>
        <taxon>Metazoa</taxon>
        <taxon>Ecdysozoa</taxon>
        <taxon>Arthropoda</taxon>
        <taxon>Chelicerata</taxon>
        <taxon>Arachnida</taxon>
        <taxon>Acari</taxon>
        <taxon>Parasitiformes</taxon>
        <taxon>Ixodida</taxon>
        <taxon>Ixodoidea</taxon>
        <taxon>Ixodidae</taxon>
        <taxon>Rhipicephalinae</taxon>
        <taxon>Dermacentor</taxon>
    </lineage>
</organism>
<dbReference type="EMBL" id="CM023479">
    <property type="protein sequence ID" value="KAH7974849.1"/>
    <property type="molecule type" value="Genomic_DNA"/>
</dbReference>
<name>A0ACB8DQJ3_DERSI</name>